<evidence type="ECO:0000256" key="8">
    <source>
        <dbReference type="ARBA" id="ARBA00023186"/>
    </source>
</evidence>
<evidence type="ECO:0000256" key="7">
    <source>
        <dbReference type="ARBA" id="ARBA00022840"/>
    </source>
</evidence>
<dbReference type="SUPFAM" id="SSF48592">
    <property type="entry name" value="GroEL equatorial domain-like"/>
    <property type="match status" value="1"/>
</dbReference>
<evidence type="ECO:0000256" key="9">
    <source>
        <dbReference type="ARBA" id="ARBA00024677"/>
    </source>
</evidence>
<dbReference type="InterPro" id="IPR017998">
    <property type="entry name" value="Chaperone_TCP-1"/>
</dbReference>
<dbReference type="GO" id="GO:0016887">
    <property type="term" value="F:ATP hydrolysis activity"/>
    <property type="evidence" value="ECO:0007669"/>
    <property type="project" value="InterPro"/>
</dbReference>
<dbReference type="Gene3D" id="3.50.7.10">
    <property type="entry name" value="GroEL"/>
    <property type="match status" value="1"/>
</dbReference>
<dbReference type="InterPro" id="IPR027410">
    <property type="entry name" value="TCP-1-like_intermed_sf"/>
</dbReference>
<evidence type="ECO:0000256" key="6">
    <source>
        <dbReference type="ARBA" id="ARBA00022741"/>
    </source>
</evidence>
<sequence>MSQVSIFGQREQGQDVRTQNILAVVALSNIVKTSLGPQGLDKMLVDDIGDVTITNDGATILKQLEVTHPAAKVLVELSQIQDREVGDGTTSVVILAAELLKRGNELIKNNIHATSVMAGYRLALKESVKFISSSLSVKTDSLGREALINAAKTSMSSKILNAESDFFAELAVKAMQNVKTVNYQGQAKYPVRAIHILKTHGMSSKESTLVDGYAIQATRSAQGMPTSMTGAKIACVDFNLNKYRLAMGIQVLVQDPEALDKIRQAEMDVCKQRCQKIIASGANVVLCSRGIDDFALKYFVEAGVIAIRRVPKSDLKRIANNTGAKIVVSLADIDGEESYEPECLGTCERVYEKRVGDWEYLFFEGMSQTRAQTIILRGANDFFLDEVERSLHDSLCVIKRVLESNSVVAGGGSVEVALSVYLDDFARTLGSREQLAVAEFSEALQIIPKVLAMNAAKDATELLAKLRVYHNAAQKSDTSDEKKQALKYSGLELTHGKVRNNLTHGVIEPAMSKVKSMKFATEAAITILRIDDMIRLAAPQQQ</sequence>
<evidence type="ECO:0000256" key="4">
    <source>
        <dbReference type="ARBA" id="ARBA00014424"/>
    </source>
</evidence>
<evidence type="ECO:0000256" key="11">
    <source>
        <dbReference type="RuleBase" id="RU004187"/>
    </source>
</evidence>
<dbReference type="Gene3D" id="3.30.260.10">
    <property type="entry name" value="TCP-1-like chaperonin intermediate domain"/>
    <property type="match status" value="1"/>
</dbReference>
<dbReference type="GO" id="GO:0005737">
    <property type="term" value="C:cytoplasm"/>
    <property type="evidence" value="ECO:0007669"/>
    <property type="project" value="UniProtKB-SubCell"/>
</dbReference>
<dbReference type="InterPro" id="IPR027413">
    <property type="entry name" value="GROEL-like_equatorial_sf"/>
</dbReference>
<dbReference type="GO" id="GO:0051082">
    <property type="term" value="F:unfolded protein binding"/>
    <property type="evidence" value="ECO:0007669"/>
    <property type="project" value="InterPro"/>
</dbReference>
<keyword evidence="5" id="KW-0963">Cytoplasm</keyword>
<dbReference type="InterPro" id="IPR054827">
    <property type="entry name" value="thermosome_alpha"/>
</dbReference>
<dbReference type="EMBL" id="HBIA01001594">
    <property type="protein sequence ID" value="CAE0229078.1"/>
    <property type="molecule type" value="Transcribed_RNA"/>
</dbReference>
<dbReference type="FunFam" id="1.10.560.10:FF:000070">
    <property type="entry name" value="Uncharacterized protein"/>
    <property type="match status" value="1"/>
</dbReference>
<gene>
    <name evidence="12" type="ORF">SRAS04492_LOCUS862</name>
</gene>
<dbReference type="AlphaFoldDB" id="A0A7S3CIH1"/>
<comment type="subunit">
    <text evidence="3">Heterooligomeric complex of about 850 to 900 kDa that forms two stacked rings, 12 to 16 nm in diameter.</text>
</comment>
<comment type="subcellular location">
    <subcellularLocation>
        <location evidence="1">Cytoplasm</location>
    </subcellularLocation>
</comment>
<dbReference type="InterPro" id="IPR027409">
    <property type="entry name" value="GroEL-like_apical_dom_sf"/>
</dbReference>
<keyword evidence="8 11" id="KW-0143">Chaperone</keyword>
<evidence type="ECO:0000256" key="1">
    <source>
        <dbReference type="ARBA" id="ARBA00004496"/>
    </source>
</evidence>
<dbReference type="PROSITE" id="PS00750">
    <property type="entry name" value="TCP1_1"/>
    <property type="match status" value="1"/>
</dbReference>
<dbReference type="SUPFAM" id="SSF54849">
    <property type="entry name" value="GroEL-intermediate domain like"/>
    <property type="match status" value="1"/>
</dbReference>
<comment type="function">
    <text evidence="9">Molecular chaperone; assists the folding of proteins upon ATP hydrolysis. Known to play a role, in vitro, in the folding of actin and tubulin.</text>
</comment>
<name>A0A7S3CIH1_9SPIT</name>
<reference evidence="12" key="1">
    <citation type="submission" date="2021-01" db="EMBL/GenBank/DDBJ databases">
        <authorList>
            <person name="Corre E."/>
            <person name="Pelletier E."/>
            <person name="Niang G."/>
            <person name="Scheremetjew M."/>
            <person name="Finn R."/>
            <person name="Kale V."/>
            <person name="Holt S."/>
            <person name="Cochrane G."/>
            <person name="Meng A."/>
            <person name="Brown T."/>
            <person name="Cohen L."/>
        </authorList>
    </citation>
    <scope>NUCLEOTIDE SEQUENCE</scope>
    <source>
        <strain evidence="12">Ras09</strain>
    </source>
</reference>
<organism evidence="12">
    <name type="scientific">Strombidium rassoulzadegani</name>
    <dbReference type="NCBI Taxonomy" id="1082188"/>
    <lineage>
        <taxon>Eukaryota</taxon>
        <taxon>Sar</taxon>
        <taxon>Alveolata</taxon>
        <taxon>Ciliophora</taxon>
        <taxon>Intramacronucleata</taxon>
        <taxon>Spirotrichea</taxon>
        <taxon>Oligotrichia</taxon>
        <taxon>Strombidiidae</taxon>
        <taxon>Strombidium</taxon>
    </lineage>
</organism>
<dbReference type="NCBIfam" id="TIGR02340">
    <property type="entry name" value="chap_CCT_alpha"/>
    <property type="match status" value="1"/>
</dbReference>
<dbReference type="NCBIfam" id="NF041083">
    <property type="entry name" value="thermosome_beta"/>
    <property type="match status" value="1"/>
</dbReference>
<dbReference type="SUPFAM" id="SSF52029">
    <property type="entry name" value="GroEL apical domain-like"/>
    <property type="match status" value="1"/>
</dbReference>
<accession>A0A7S3CIH1</accession>
<dbReference type="PROSITE" id="PS00751">
    <property type="entry name" value="TCP1_2"/>
    <property type="match status" value="1"/>
</dbReference>
<dbReference type="CDD" id="cd03335">
    <property type="entry name" value="TCP1_alpha"/>
    <property type="match status" value="1"/>
</dbReference>
<dbReference type="NCBIfam" id="NF041082">
    <property type="entry name" value="thermosome_alpha"/>
    <property type="match status" value="1"/>
</dbReference>
<dbReference type="Pfam" id="PF00118">
    <property type="entry name" value="Cpn60_TCP1"/>
    <property type="match status" value="1"/>
</dbReference>
<dbReference type="InterPro" id="IPR002423">
    <property type="entry name" value="Cpn60/GroEL/TCP-1"/>
</dbReference>
<dbReference type="InterPro" id="IPR012715">
    <property type="entry name" value="Chap_CCT_alpha"/>
</dbReference>
<dbReference type="InterPro" id="IPR002194">
    <property type="entry name" value="Chaperonin_TCP-1_CS"/>
</dbReference>
<dbReference type="PROSITE" id="PS00995">
    <property type="entry name" value="TCP1_3"/>
    <property type="match status" value="1"/>
</dbReference>
<dbReference type="GO" id="GO:0005524">
    <property type="term" value="F:ATP binding"/>
    <property type="evidence" value="ECO:0007669"/>
    <property type="project" value="UniProtKB-KW"/>
</dbReference>
<dbReference type="InterPro" id="IPR053374">
    <property type="entry name" value="TCP-1_chaperonin"/>
</dbReference>
<evidence type="ECO:0000256" key="3">
    <source>
        <dbReference type="ARBA" id="ARBA00011531"/>
    </source>
</evidence>
<proteinExistence type="inferred from homology"/>
<dbReference type="PANTHER" id="PTHR11353">
    <property type="entry name" value="CHAPERONIN"/>
    <property type="match status" value="1"/>
</dbReference>
<keyword evidence="7 11" id="KW-0067">ATP-binding</keyword>
<protein>
    <recommendedName>
        <fullName evidence="4">T-complex protein 1 subunit alpha</fullName>
    </recommendedName>
    <alternativeName>
        <fullName evidence="10">CCT-alpha</fullName>
    </alternativeName>
</protein>
<evidence type="ECO:0000256" key="10">
    <source>
        <dbReference type="ARBA" id="ARBA00030049"/>
    </source>
</evidence>
<dbReference type="PRINTS" id="PR00304">
    <property type="entry name" value="TCOMPLEXTCP1"/>
</dbReference>
<evidence type="ECO:0000256" key="2">
    <source>
        <dbReference type="ARBA" id="ARBA00008020"/>
    </source>
</evidence>
<keyword evidence="6 11" id="KW-0547">Nucleotide-binding</keyword>
<evidence type="ECO:0000256" key="5">
    <source>
        <dbReference type="ARBA" id="ARBA00022490"/>
    </source>
</evidence>
<dbReference type="Gene3D" id="1.10.560.10">
    <property type="entry name" value="GroEL-like equatorial domain"/>
    <property type="match status" value="1"/>
</dbReference>
<evidence type="ECO:0000313" key="12">
    <source>
        <dbReference type="EMBL" id="CAE0229078.1"/>
    </source>
</evidence>
<comment type="similarity">
    <text evidence="2 11">Belongs to the TCP-1 chaperonin family.</text>
</comment>
<dbReference type="GO" id="GO:0140662">
    <property type="term" value="F:ATP-dependent protein folding chaperone"/>
    <property type="evidence" value="ECO:0007669"/>
    <property type="project" value="InterPro"/>
</dbReference>